<dbReference type="RefSeq" id="WP_006184000.1">
    <property type="nucleotide sequence ID" value="NZ_CP040637.1"/>
</dbReference>
<gene>
    <name evidence="2" type="ORF">FGF80_16175</name>
</gene>
<dbReference type="AlphaFoldDB" id="A0A4P9TIK1"/>
<evidence type="ECO:0000313" key="3">
    <source>
        <dbReference type="Proteomes" id="UP000307562"/>
    </source>
</evidence>
<keyword evidence="3" id="KW-1185">Reference proteome</keyword>
<dbReference type="EMBL" id="CP040637">
    <property type="protein sequence ID" value="QCW04667.1"/>
    <property type="molecule type" value="Genomic_DNA"/>
</dbReference>
<name>A0A4P9TIK1_9EURY</name>
<evidence type="ECO:0000313" key="2">
    <source>
        <dbReference type="EMBL" id="QCW04667.1"/>
    </source>
</evidence>
<dbReference type="GeneID" id="96157573"/>
<proteinExistence type="predicted"/>
<reference evidence="3" key="1">
    <citation type="submission" date="2019-05" db="EMBL/GenBank/DDBJ databases">
        <title>Complete Genome Sequence and Methylation Pattern of the Halophilic Archaeon Natrinema pallidum BOL6-1.</title>
        <authorList>
            <person name="DasSarma P."/>
            <person name="DasSarma B.P."/>
            <person name="DasSarma S.L."/>
            <person name="Martinez F.L."/>
            <person name="Guzman D."/>
            <person name="Roberts R.J."/>
            <person name="DasSarma S."/>
        </authorList>
    </citation>
    <scope>NUCLEOTIDE SEQUENCE [LARGE SCALE GENOMIC DNA]</scope>
    <source>
        <strain evidence="3">BOL6-1</strain>
    </source>
</reference>
<sequence>MEERVEFARADANRKRGPRLGGHWEFLQGSVEKTARSVRSPDAIRSTGGDCAAAGGTRRRLEIR</sequence>
<evidence type="ECO:0000256" key="1">
    <source>
        <dbReference type="SAM" id="MobiDB-lite"/>
    </source>
</evidence>
<protein>
    <submittedName>
        <fullName evidence="2">Uncharacterized protein</fullName>
    </submittedName>
</protein>
<dbReference type="KEGG" id="npl:FGF80_16175"/>
<accession>A0A4P9TIK1</accession>
<dbReference type="Proteomes" id="UP000307562">
    <property type="component" value="Chromosome"/>
</dbReference>
<organism evidence="2 3">
    <name type="scientific">Natrinema pallidum</name>
    <dbReference type="NCBI Taxonomy" id="69527"/>
    <lineage>
        <taxon>Archaea</taxon>
        <taxon>Methanobacteriati</taxon>
        <taxon>Methanobacteriota</taxon>
        <taxon>Stenosarchaea group</taxon>
        <taxon>Halobacteria</taxon>
        <taxon>Halobacteriales</taxon>
        <taxon>Natrialbaceae</taxon>
        <taxon>Natrinema</taxon>
    </lineage>
</organism>
<feature type="region of interest" description="Disordered" evidence="1">
    <location>
        <begin position="37"/>
        <end position="56"/>
    </location>
</feature>